<feature type="transmembrane region" description="Helical" evidence="10">
    <location>
        <begin position="106"/>
        <end position="123"/>
    </location>
</feature>
<keyword evidence="3" id="KW-0050">Antiport</keyword>
<gene>
    <name evidence="15" type="ORF">EGT74_20490</name>
</gene>
<dbReference type="InterPro" id="IPR050616">
    <property type="entry name" value="CPA3_Na-H_Antiporter_A"/>
</dbReference>
<evidence type="ECO:0000256" key="6">
    <source>
        <dbReference type="ARBA" id="ARBA00022989"/>
    </source>
</evidence>
<keyword evidence="5 9" id="KW-0812">Transmembrane</keyword>
<dbReference type="GO" id="GO:0015297">
    <property type="term" value="F:antiporter activity"/>
    <property type="evidence" value="ECO:0007669"/>
    <property type="project" value="UniProtKB-KW"/>
</dbReference>
<feature type="transmembrane region" description="Helical" evidence="10">
    <location>
        <begin position="265"/>
        <end position="283"/>
    </location>
</feature>
<evidence type="ECO:0000256" key="1">
    <source>
        <dbReference type="ARBA" id="ARBA00004651"/>
    </source>
</evidence>
<feature type="transmembrane region" description="Helical" evidence="10">
    <location>
        <begin position="158"/>
        <end position="182"/>
    </location>
</feature>
<feature type="transmembrane region" description="Helical" evidence="10">
    <location>
        <begin position="73"/>
        <end position="94"/>
    </location>
</feature>
<dbReference type="EMBL" id="RPDH01000002">
    <property type="protein sequence ID" value="RPE09375.1"/>
    <property type="molecule type" value="Genomic_DNA"/>
</dbReference>
<dbReference type="InterPro" id="IPR001750">
    <property type="entry name" value="ND/Mrp_TM"/>
</dbReference>
<feature type="domain" description="NADH-Ubiquinone oxidoreductase (complex I) chain 5 N-terminal" evidence="12">
    <location>
        <begin position="59"/>
        <end position="107"/>
    </location>
</feature>
<feature type="transmembrane region" description="Helical" evidence="10">
    <location>
        <begin position="646"/>
        <end position="667"/>
    </location>
</feature>
<dbReference type="InterPro" id="IPR046806">
    <property type="entry name" value="MrpA_C/MbhE"/>
</dbReference>
<evidence type="ECO:0000259" key="11">
    <source>
        <dbReference type="Pfam" id="PF00361"/>
    </source>
</evidence>
<evidence type="ECO:0000259" key="14">
    <source>
        <dbReference type="Pfam" id="PF20501"/>
    </source>
</evidence>
<feature type="domain" description="MrpA C-terminal/MbhD" evidence="13">
    <location>
        <begin position="605"/>
        <end position="669"/>
    </location>
</feature>
<evidence type="ECO:0000256" key="7">
    <source>
        <dbReference type="ARBA" id="ARBA00023065"/>
    </source>
</evidence>
<evidence type="ECO:0000256" key="8">
    <source>
        <dbReference type="ARBA" id="ARBA00023136"/>
    </source>
</evidence>
<feature type="transmembrane region" description="Helical" evidence="10">
    <location>
        <begin position="361"/>
        <end position="383"/>
    </location>
</feature>
<keyword evidence="6 10" id="KW-1133">Transmembrane helix</keyword>
<feature type="transmembrane region" description="Helical" evidence="10">
    <location>
        <begin position="446"/>
        <end position="467"/>
    </location>
</feature>
<proteinExistence type="predicted"/>
<dbReference type="Pfam" id="PF20501">
    <property type="entry name" value="MbhE"/>
    <property type="match status" value="1"/>
</dbReference>
<feature type="domain" description="NADH:quinone oxidoreductase/Mrp antiporter transmembrane" evidence="11">
    <location>
        <begin position="123"/>
        <end position="406"/>
    </location>
</feature>
<feature type="transmembrane region" description="Helical" evidence="10">
    <location>
        <begin position="487"/>
        <end position="513"/>
    </location>
</feature>
<evidence type="ECO:0000256" key="9">
    <source>
        <dbReference type="RuleBase" id="RU000320"/>
    </source>
</evidence>
<keyword evidence="4" id="KW-1003">Cell membrane</keyword>
<dbReference type="InterPro" id="IPR025383">
    <property type="entry name" value="MrpA_C/MbhD"/>
</dbReference>
<organism evidence="15 16">
    <name type="scientific">Chitinophaga lutea</name>
    <dbReference type="NCBI Taxonomy" id="2488634"/>
    <lineage>
        <taxon>Bacteria</taxon>
        <taxon>Pseudomonadati</taxon>
        <taxon>Bacteroidota</taxon>
        <taxon>Chitinophagia</taxon>
        <taxon>Chitinophagales</taxon>
        <taxon>Chitinophagaceae</taxon>
        <taxon>Chitinophaga</taxon>
    </lineage>
</organism>
<feature type="transmembrane region" description="Helical" evidence="10">
    <location>
        <begin position="403"/>
        <end position="425"/>
    </location>
</feature>
<evidence type="ECO:0000256" key="10">
    <source>
        <dbReference type="SAM" id="Phobius"/>
    </source>
</evidence>
<accession>A0A3N4PNJ5</accession>
<dbReference type="PRINTS" id="PR01434">
    <property type="entry name" value="NADHDHGNASE5"/>
</dbReference>
<feature type="transmembrane region" description="Helical" evidence="10">
    <location>
        <begin position="620"/>
        <end position="640"/>
    </location>
</feature>
<keyword evidence="7" id="KW-0406">Ion transport</keyword>
<dbReference type="InterPro" id="IPR001516">
    <property type="entry name" value="Proton_antipo_N"/>
</dbReference>
<feature type="transmembrane region" description="Helical" evidence="10">
    <location>
        <begin position="6"/>
        <end position="22"/>
    </location>
</feature>
<dbReference type="PANTHER" id="PTHR43373:SF1">
    <property type="entry name" value="NA(+)_H(+) ANTIPORTER SUBUNIT A"/>
    <property type="match status" value="1"/>
</dbReference>
<dbReference type="Pfam" id="PF13244">
    <property type="entry name" value="MbhD"/>
    <property type="match status" value="1"/>
</dbReference>
<keyword evidence="2" id="KW-0813">Transport</keyword>
<dbReference type="Pfam" id="PF00361">
    <property type="entry name" value="Proton_antipo_M"/>
    <property type="match status" value="1"/>
</dbReference>
<dbReference type="GO" id="GO:0006811">
    <property type="term" value="P:monoatomic ion transport"/>
    <property type="evidence" value="ECO:0007669"/>
    <property type="project" value="UniProtKB-KW"/>
</dbReference>
<feature type="transmembrane region" description="Helical" evidence="10">
    <location>
        <begin position="592"/>
        <end position="611"/>
    </location>
</feature>
<feature type="transmembrane region" description="Helical" evidence="10">
    <location>
        <begin position="739"/>
        <end position="757"/>
    </location>
</feature>
<feature type="domain" description="MrpA C-terminal/MbhE" evidence="14">
    <location>
        <begin position="680"/>
        <end position="758"/>
    </location>
</feature>
<feature type="transmembrane region" description="Helical" evidence="10">
    <location>
        <begin position="29"/>
        <end position="53"/>
    </location>
</feature>
<feature type="transmembrane region" description="Helical" evidence="10">
    <location>
        <begin position="319"/>
        <end position="340"/>
    </location>
</feature>
<evidence type="ECO:0000256" key="4">
    <source>
        <dbReference type="ARBA" id="ARBA00022475"/>
    </source>
</evidence>
<dbReference type="RefSeq" id="WP_123848372.1">
    <property type="nucleotide sequence ID" value="NZ_RPDH01000002.1"/>
</dbReference>
<keyword evidence="8 10" id="KW-0472">Membrane</keyword>
<feature type="transmembrane region" description="Helical" evidence="10">
    <location>
        <begin position="202"/>
        <end position="227"/>
    </location>
</feature>
<dbReference type="OrthoDB" id="9807568at2"/>
<sequence>MISAVLSGFVFALIVLLAGKYVKGKMAVLTTLLPLGLFVYFISMLPAIAIGPLSFSSSWIPSMGINLDFKLDGLSMLFSLLITGIGTLVFTYASYYLKGHPYLDRFYCYLSLFMASMLGLVLADNVMLLFVFWELTSITSFFLIGFNNDDPVSRRNSLMALAVTGGGGFLLMTGFVLLGAMSGTYSIAAMLSSAEALKAHPWYGLLLFFVFAGAFTKSAQFPFHFWLPGAMKAPTPVSAYLHSATMVKAGVYLLARFTPVLGGHTYWNTTLLIVGGITMLYSAWHAIQRTDLKGILAYSTIAALGTLVFLLGAGTPAAMTAVAVFILVHALYKAALFLVAGILDHETGTRDVTVLRGLRKVMLPVAIAGLLAALSSAGVPLTFGFIGKDLIYEATLHTPAYGYILTGIAVLTNILVLYAGFQAGIRPFAGALPDGFKGVHLPEWRLWIPPLLLAALGLVYGILPMLTDASLVQPVVLSLGGGTPPPLKIWHGFNLVLLLSGVTLAGGCLLYFFRQPAGRFELALQRFDAMSPETLVVKSARGFAAFSGWYTNKLHNGNLRSYVHIIIIFVSGLLVYKLITGVHLYFDMRTNVARLTVYDITVFGIILVAIWKTVSTSSRITAVASMSVVGYCICILFVIYSAPDLAMTQFTIDTLTVVLFVLVLFRLPRFLRINDRKVIVRDSIIAGIFGILISIIALEVMNEPTNKETSRFYAENAYLAAKGKNVVNVMLVDFRGFDTLVEITVLIIAALGVYSLLKLRISSSEKE</sequence>
<feature type="transmembrane region" description="Helical" evidence="10">
    <location>
        <begin position="562"/>
        <end position="586"/>
    </location>
</feature>
<comment type="subcellular location">
    <subcellularLocation>
        <location evidence="1">Cell membrane</location>
        <topology evidence="1">Multi-pass membrane protein</topology>
    </subcellularLocation>
    <subcellularLocation>
        <location evidence="9">Membrane</location>
        <topology evidence="9">Multi-pass membrane protein</topology>
    </subcellularLocation>
</comment>
<dbReference type="GO" id="GO:0005886">
    <property type="term" value="C:plasma membrane"/>
    <property type="evidence" value="ECO:0007669"/>
    <property type="project" value="UniProtKB-SubCell"/>
</dbReference>
<evidence type="ECO:0000259" key="13">
    <source>
        <dbReference type="Pfam" id="PF13244"/>
    </source>
</evidence>
<dbReference type="NCBIfam" id="NF009287">
    <property type="entry name" value="PRK12647.1"/>
    <property type="match status" value="1"/>
</dbReference>
<dbReference type="Pfam" id="PF00662">
    <property type="entry name" value="Proton_antipo_N"/>
    <property type="match status" value="1"/>
</dbReference>
<dbReference type="Proteomes" id="UP000278351">
    <property type="component" value="Unassembled WGS sequence"/>
</dbReference>
<evidence type="ECO:0000313" key="16">
    <source>
        <dbReference type="Proteomes" id="UP000278351"/>
    </source>
</evidence>
<evidence type="ECO:0000313" key="15">
    <source>
        <dbReference type="EMBL" id="RPE09375.1"/>
    </source>
</evidence>
<reference evidence="15 16" key="1">
    <citation type="submission" date="2018-11" db="EMBL/GenBank/DDBJ databases">
        <title>Chitinophaga lutea sp.nov., isolate from arsenic contaminated soil.</title>
        <authorList>
            <person name="Zong Y."/>
        </authorList>
    </citation>
    <scope>NUCLEOTIDE SEQUENCE [LARGE SCALE GENOMIC DNA]</scope>
    <source>
        <strain evidence="15 16">ZY74</strain>
    </source>
</reference>
<evidence type="ECO:0000256" key="5">
    <source>
        <dbReference type="ARBA" id="ARBA00022692"/>
    </source>
</evidence>
<name>A0A3N4PNJ5_9BACT</name>
<dbReference type="PANTHER" id="PTHR43373">
    <property type="entry name" value="NA(+)/H(+) ANTIPORTER SUBUNIT"/>
    <property type="match status" value="1"/>
</dbReference>
<evidence type="ECO:0000259" key="12">
    <source>
        <dbReference type="Pfam" id="PF00662"/>
    </source>
</evidence>
<evidence type="ECO:0000256" key="2">
    <source>
        <dbReference type="ARBA" id="ARBA00022448"/>
    </source>
</evidence>
<comment type="caution">
    <text evidence="15">The sequence shown here is derived from an EMBL/GenBank/DDBJ whole genome shotgun (WGS) entry which is preliminary data.</text>
</comment>
<protein>
    <submittedName>
        <fullName evidence="15">Putative monovalent cation/H+ antiporter subunit A</fullName>
    </submittedName>
</protein>
<keyword evidence="16" id="KW-1185">Reference proteome</keyword>
<evidence type="ECO:0000256" key="3">
    <source>
        <dbReference type="ARBA" id="ARBA00022449"/>
    </source>
</evidence>
<feature type="transmembrane region" description="Helical" evidence="10">
    <location>
        <begin position="295"/>
        <end position="313"/>
    </location>
</feature>
<feature type="transmembrane region" description="Helical" evidence="10">
    <location>
        <begin position="679"/>
        <end position="698"/>
    </location>
</feature>
<dbReference type="AlphaFoldDB" id="A0A3N4PNJ5"/>